<protein>
    <recommendedName>
        <fullName evidence="4">XRE family transcriptional regulator</fullName>
    </recommendedName>
</protein>
<comment type="caution">
    <text evidence="2">The sequence shown here is derived from an EMBL/GenBank/DDBJ whole genome shotgun (WGS) entry which is preliminary data.</text>
</comment>
<evidence type="ECO:0000313" key="2">
    <source>
        <dbReference type="EMBL" id="RXZ54727.1"/>
    </source>
</evidence>
<dbReference type="Proteomes" id="UP000293345">
    <property type="component" value="Unassembled WGS sequence"/>
</dbReference>
<dbReference type="RefSeq" id="WP_129425387.1">
    <property type="nucleotide sequence ID" value="NZ_SDPW01000001.1"/>
</dbReference>
<reference evidence="2 3" key="1">
    <citation type="submission" date="2019-01" db="EMBL/GenBank/DDBJ databases">
        <title>Senegalimassilia sp. nov. KGMB04484 isolated human feces.</title>
        <authorList>
            <person name="Han K.-I."/>
            <person name="Kim J.-S."/>
            <person name="Lee K.C."/>
            <person name="Suh M.K."/>
            <person name="Eom M.K."/>
            <person name="Lee J.H."/>
            <person name="Park S.-H."/>
            <person name="Kang S.W."/>
            <person name="Park J.-E."/>
            <person name="Oh B.S."/>
            <person name="Yu S.Y."/>
            <person name="Choi S.-H."/>
            <person name="Lee D.H."/>
            <person name="Yoon H."/>
            <person name="Kim B.-Y."/>
            <person name="Lee J.H."/>
            <person name="Lee J.-S."/>
        </authorList>
    </citation>
    <scope>NUCLEOTIDE SEQUENCE [LARGE SCALE GENOMIC DNA]</scope>
    <source>
        <strain evidence="2 3">KGMB04484</strain>
    </source>
</reference>
<keyword evidence="3" id="KW-1185">Reference proteome</keyword>
<evidence type="ECO:0000256" key="1">
    <source>
        <dbReference type="SAM" id="MobiDB-lite"/>
    </source>
</evidence>
<dbReference type="OrthoDB" id="9917284at2"/>
<sequence length="108" mass="12005">MYRRYTDGVPHPPLVSEYEGPDSGGVPDLFVSAPGTCRELSDELLDFMWYRELTIAEAAALSSISEEAVEDLVMRGKGEDDDLLALCRVLRVELYALPGREALERGLE</sequence>
<dbReference type="AlphaFoldDB" id="A0A4V1QU49"/>
<accession>A0A4V1QU49</accession>
<feature type="region of interest" description="Disordered" evidence="1">
    <location>
        <begin position="1"/>
        <end position="21"/>
    </location>
</feature>
<proteinExistence type="predicted"/>
<dbReference type="EMBL" id="SDPW01000001">
    <property type="protein sequence ID" value="RXZ54727.1"/>
    <property type="molecule type" value="Genomic_DNA"/>
</dbReference>
<gene>
    <name evidence="2" type="ORF">ET524_09715</name>
</gene>
<evidence type="ECO:0000313" key="3">
    <source>
        <dbReference type="Proteomes" id="UP000293345"/>
    </source>
</evidence>
<name>A0A4V1QU49_9ACTN</name>
<evidence type="ECO:0008006" key="4">
    <source>
        <dbReference type="Google" id="ProtNLM"/>
    </source>
</evidence>
<organism evidence="2 3">
    <name type="scientific">Senegalimassilia faecalis</name>
    <dbReference type="NCBI Taxonomy" id="2509433"/>
    <lineage>
        <taxon>Bacteria</taxon>
        <taxon>Bacillati</taxon>
        <taxon>Actinomycetota</taxon>
        <taxon>Coriobacteriia</taxon>
        <taxon>Coriobacteriales</taxon>
        <taxon>Coriobacteriaceae</taxon>
        <taxon>Senegalimassilia</taxon>
    </lineage>
</organism>